<name>A0A5B7GTF5_PORTR</name>
<evidence type="ECO:0000313" key="2">
    <source>
        <dbReference type="EMBL" id="MPC63521.1"/>
    </source>
</evidence>
<keyword evidence="1" id="KW-0732">Signal</keyword>
<protein>
    <submittedName>
        <fullName evidence="2">Uncharacterized protein</fullName>
    </submittedName>
</protein>
<feature type="signal peptide" evidence="1">
    <location>
        <begin position="1"/>
        <end position="26"/>
    </location>
</feature>
<organism evidence="2 3">
    <name type="scientific">Portunus trituberculatus</name>
    <name type="common">Swimming crab</name>
    <name type="synonym">Neptunus trituberculatus</name>
    <dbReference type="NCBI Taxonomy" id="210409"/>
    <lineage>
        <taxon>Eukaryota</taxon>
        <taxon>Metazoa</taxon>
        <taxon>Ecdysozoa</taxon>
        <taxon>Arthropoda</taxon>
        <taxon>Crustacea</taxon>
        <taxon>Multicrustacea</taxon>
        <taxon>Malacostraca</taxon>
        <taxon>Eumalacostraca</taxon>
        <taxon>Eucarida</taxon>
        <taxon>Decapoda</taxon>
        <taxon>Pleocyemata</taxon>
        <taxon>Brachyura</taxon>
        <taxon>Eubrachyura</taxon>
        <taxon>Portunoidea</taxon>
        <taxon>Portunidae</taxon>
        <taxon>Portuninae</taxon>
        <taxon>Portunus</taxon>
    </lineage>
</organism>
<reference evidence="2 3" key="1">
    <citation type="submission" date="2019-05" db="EMBL/GenBank/DDBJ databases">
        <title>Another draft genome of Portunus trituberculatus and its Hox gene families provides insights of decapod evolution.</title>
        <authorList>
            <person name="Jeong J.-H."/>
            <person name="Song I."/>
            <person name="Kim S."/>
            <person name="Choi T."/>
            <person name="Kim D."/>
            <person name="Ryu S."/>
            <person name="Kim W."/>
        </authorList>
    </citation>
    <scope>NUCLEOTIDE SEQUENCE [LARGE SCALE GENOMIC DNA]</scope>
    <source>
        <tissue evidence="2">Muscle</tissue>
    </source>
</reference>
<gene>
    <name evidence="2" type="ORF">E2C01_057619</name>
</gene>
<dbReference type="Proteomes" id="UP000324222">
    <property type="component" value="Unassembled WGS sequence"/>
</dbReference>
<sequence length="176" mass="19756">MTATAATRAVLLSYTLLVLTPRQALPHNIQRTSPKTSPTYEELASSLFVNQMAILELMHNSPNATCVTANMRNESNVDREATRRLEETLGTRMDRVLAALEVQQQHTQQMLDTLNITAMDTLTKVEEVREEMKEELVKIAEDMQVSATQTRTTEQVEEEEAIAVPEITYSGTVYSP</sequence>
<evidence type="ECO:0000256" key="1">
    <source>
        <dbReference type="SAM" id="SignalP"/>
    </source>
</evidence>
<dbReference type="OrthoDB" id="10009301at2759"/>
<dbReference type="EMBL" id="VSRR010020918">
    <property type="protein sequence ID" value="MPC63521.1"/>
    <property type="molecule type" value="Genomic_DNA"/>
</dbReference>
<accession>A0A5B7GTF5</accession>
<feature type="chain" id="PRO_5022827543" evidence="1">
    <location>
        <begin position="27"/>
        <end position="176"/>
    </location>
</feature>
<proteinExistence type="predicted"/>
<keyword evidence="3" id="KW-1185">Reference proteome</keyword>
<comment type="caution">
    <text evidence="2">The sequence shown here is derived from an EMBL/GenBank/DDBJ whole genome shotgun (WGS) entry which is preliminary data.</text>
</comment>
<dbReference type="AlphaFoldDB" id="A0A5B7GTF5"/>
<evidence type="ECO:0000313" key="3">
    <source>
        <dbReference type="Proteomes" id="UP000324222"/>
    </source>
</evidence>